<feature type="transmembrane region" description="Helical" evidence="8">
    <location>
        <begin position="306"/>
        <end position="331"/>
    </location>
</feature>
<evidence type="ECO:0000256" key="6">
    <source>
        <dbReference type="ARBA" id="ARBA00023136"/>
    </source>
</evidence>
<evidence type="ECO:0000256" key="5">
    <source>
        <dbReference type="ARBA" id="ARBA00022989"/>
    </source>
</evidence>
<dbReference type="EMBL" id="JAWDJX010000024">
    <property type="protein sequence ID" value="KAK3051826.1"/>
    <property type="molecule type" value="Genomic_DNA"/>
</dbReference>
<dbReference type="PANTHER" id="PTHR31806:SF8">
    <property type="entry name" value="TRANSPORTER, PUTATIVE (AFU_ORTHOLOGUE AFUA_2G03000)-RELATED"/>
    <property type="match status" value="1"/>
</dbReference>
<feature type="transmembrane region" description="Helical" evidence="8">
    <location>
        <begin position="54"/>
        <end position="74"/>
    </location>
</feature>
<reference evidence="9" key="1">
    <citation type="submission" date="2023-04" db="EMBL/GenBank/DDBJ databases">
        <title>Black Yeasts Isolated from many extreme environments.</title>
        <authorList>
            <person name="Coleine C."/>
            <person name="Stajich J.E."/>
            <person name="Selbmann L."/>
        </authorList>
    </citation>
    <scope>NUCLEOTIDE SEQUENCE</scope>
    <source>
        <strain evidence="9">CCFEE 5312</strain>
    </source>
</reference>
<evidence type="ECO:0000256" key="3">
    <source>
        <dbReference type="ARBA" id="ARBA00022448"/>
    </source>
</evidence>
<evidence type="ECO:0000256" key="8">
    <source>
        <dbReference type="SAM" id="Phobius"/>
    </source>
</evidence>
<keyword evidence="4 8" id="KW-0812">Transmembrane</keyword>
<evidence type="ECO:0000256" key="7">
    <source>
        <dbReference type="PIRNR" id="PIRNR002744"/>
    </source>
</evidence>
<evidence type="ECO:0000256" key="4">
    <source>
        <dbReference type="ARBA" id="ARBA00022692"/>
    </source>
</evidence>
<dbReference type="GO" id="GO:0022857">
    <property type="term" value="F:transmembrane transporter activity"/>
    <property type="evidence" value="ECO:0007669"/>
    <property type="project" value="InterPro"/>
</dbReference>
<feature type="transmembrane region" description="Helical" evidence="8">
    <location>
        <begin position="222"/>
        <end position="241"/>
    </location>
</feature>
<keyword evidence="6 7" id="KW-0472">Membrane</keyword>
<protein>
    <submittedName>
        <fullName evidence="9">Vitamin B6 transporter</fullName>
    </submittedName>
</protein>
<feature type="transmembrane region" description="Helical" evidence="8">
    <location>
        <begin position="80"/>
        <end position="100"/>
    </location>
</feature>
<keyword evidence="10" id="KW-1185">Reference proteome</keyword>
<evidence type="ECO:0000256" key="2">
    <source>
        <dbReference type="ARBA" id="ARBA00008974"/>
    </source>
</evidence>
<dbReference type="Pfam" id="PF02133">
    <property type="entry name" value="Transp_cyt_pur"/>
    <property type="match status" value="1"/>
</dbReference>
<keyword evidence="3 7" id="KW-0813">Transport</keyword>
<feature type="transmembrane region" description="Helical" evidence="8">
    <location>
        <begin position="120"/>
        <end position="144"/>
    </location>
</feature>
<feature type="transmembrane region" description="Helical" evidence="8">
    <location>
        <begin position="418"/>
        <end position="441"/>
    </location>
</feature>
<dbReference type="PIRSF" id="PIRSF002744">
    <property type="entry name" value="Pur-cyt_permease"/>
    <property type="match status" value="1"/>
</dbReference>
<feature type="transmembrane region" description="Helical" evidence="8">
    <location>
        <begin position="150"/>
        <end position="171"/>
    </location>
</feature>
<feature type="transmembrane region" description="Helical" evidence="8">
    <location>
        <begin position="370"/>
        <end position="391"/>
    </location>
</feature>
<comment type="caution">
    <text evidence="9">The sequence shown here is derived from an EMBL/GenBank/DDBJ whole genome shotgun (WGS) entry which is preliminary data.</text>
</comment>
<dbReference type="Gene3D" id="1.10.4160.10">
    <property type="entry name" value="Hydantoin permease"/>
    <property type="match status" value="1"/>
</dbReference>
<evidence type="ECO:0000256" key="1">
    <source>
        <dbReference type="ARBA" id="ARBA00004141"/>
    </source>
</evidence>
<accession>A0AAJ0G842</accession>
<dbReference type="GO" id="GO:0000329">
    <property type="term" value="C:fungal-type vacuole membrane"/>
    <property type="evidence" value="ECO:0007669"/>
    <property type="project" value="TreeGrafter"/>
</dbReference>
<feature type="transmembrane region" description="Helical" evidence="8">
    <location>
        <begin position="183"/>
        <end position="202"/>
    </location>
</feature>
<dbReference type="Proteomes" id="UP001271007">
    <property type="component" value="Unassembled WGS sequence"/>
</dbReference>
<evidence type="ECO:0000313" key="9">
    <source>
        <dbReference type="EMBL" id="KAK3051826.1"/>
    </source>
</evidence>
<keyword evidence="5 8" id="KW-1133">Transmembrane helix</keyword>
<feature type="transmembrane region" description="Helical" evidence="8">
    <location>
        <begin position="343"/>
        <end position="364"/>
    </location>
</feature>
<comment type="subcellular location">
    <subcellularLocation>
        <location evidence="1">Membrane</location>
        <topology evidence="1">Multi-pass membrane protein</topology>
    </subcellularLocation>
</comment>
<dbReference type="InterPro" id="IPR001248">
    <property type="entry name" value="Pur-cyt_permease"/>
</dbReference>
<name>A0AAJ0G842_9PEZI</name>
<evidence type="ECO:0000313" key="10">
    <source>
        <dbReference type="Proteomes" id="UP001271007"/>
    </source>
</evidence>
<feature type="transmembrane region" description="Helical" evidence="8">
    <location>
        <begin position="253"/>
        <end position="286"/>
    </location>
</feature>
<sequence length="479" mass="51981">MRHGRAGSLNGTQKLKAWQDSRPEVLSEFHSNTAYLCLPWDWYRWASSGLSANLTINNMAVAMTCNIVYGLGFADSTACAIVGVFLGSLTTAYMSTWGAVSGNRTMVVNRFFMGFYPSKICTPLNIILMVGYGTIDCIIGGQVLSAVSGGHMTIAVGIVIVALIQCTIAGFGLKIFHVYERFAWFPQLFVLFILVGSAGPHFNVSLPSSVTGSALNANRLSFLTLCFYIPNSWAAAASDYYVYYPPDTPKWKIFLLTLSGLLVSFWFVDLIGIGLGCGVAAVPAWSDAFDISSGALIAEAYTPLGGFGKFCSVLIAFGVIANCVPGTYSAAIGCQIMGRWGQALPRWVWVIVLVTIQLICGLAGRNQLFVIFQNFLALMGYWLMTMICIVAEEHVLFKPRLGLDWTAWADPKRLPIGYAALLAFLLGWAGAVLGMSELWFVGPLATVSDGADVGMWVGCVFALASYPPLRYLEVKKFGR</sequence>
<dbReference type="GO" id="GO:0005886">
    <property type="term" value="C:plasma membrane"/>
    <property type="evidence" value="ECO:0007669"/>
    <property type="project" value="TreeGrafter"/>
</dbReference>
<comment type="similarity">
    <text evidence="2 7">Belongs to the purine-cytosine permease (2.A.39) family.</text>
</comment>
<dbReference type="AlphaFoldDB" id="A0AAJ0G842"/>
<gene>
    <name evidence="9" type="primary">TPN1_3</name>
    <name evidence="9" type="ORF">LTR09_007126</name>
</gene>
<feature type="transmembrane region" description="Helical" evidence="8">
    <location>
        <begin position="453"/>
        <end position="472"/>
    </location>
</feature>
<proteinExistence type="inferred from homology"/>
<dbReference type="InterPro" id="IPR026030">
    <property type="entry name" value="Pur-cyt_permease_Fcy2/21/22"/>
</dbReference>
<organism evidence="9 10">
    <name type="scientific">Extremus antarcticus</name>
    <dbReference type="NCBI Taxonomy" id="702011"/>
    <lineage>
        <taxon>Eukaryota</taxon>
        <taxon>Fungi</taxon>
        <taxon>Dikarya</taxon>
        <taxon>Ascomycota</taxon>
        <taxon>Pezizomycotina</taxon>
        <taxon>Dothideomycetes</taxon>
        <taxon>Dothideomycetidae</taxon>
        <taxon>Mycosphaerellales</taxon>
        <taxon>Extremaceae</taxon>
        <taxon>Extremus</taxon>
    </lineage>
</organism>
<dbReference type="PANTHER" id="PTHR31806">
    <property type="entry name" value="PURINE-CYTOSINE PERMEASE FCY2-RELATED"/>
    <property type="match status" value="1"/>
</dbReference>